<evidence type="ECO:0000313" key="9">
    <source>
        <dbReference type="Proteomes" id="UP000054703"/>
    </source>
</evidence>
<gene>
    <name evidence="8" type="primary">ycnJ</name>
    <name evidence="8" type="ORF">Lsan_0569</name>
</gene>
<dbReference type="GO" id="GO:0006825">
    <property type="term" value="P:copper ion transport"/>
    <property type="evidence" value="ECO:0007669"/>
    <property type="project" value="InterPro"/>
</dbReference>
<evidence type="ECO:0000256" key="1">
    <source>
        <dbReference type="ARBA" id="ARBA00004196"/>
    </source>
</evidence>
<evidence type="ECO:0000256" key="4">
    <source>
        <dbReference type="ARBA" id="ARBA00023008"/>
    </source>
</evidence>
<name>A0A0W0ZBU6_9GAMM</name>
<keyword evidence="3 5" id="KW-0732">Signal</keyword>
<dbReference type="Pfam" id="PF04234">
    <property type="entry name" value="CopC"/>
    <property type="match status" value="1"/>
</dbReference>
<reference evidence="8 9" key="1">
    <citation type="submission" date="2015-11" db="EMBL/GenBank/DDBJ databases">
        <title>Genomic analysis of 38 Legionella species identifies large and diverse effector repertoires.</title>
        <authorList>
            <person name="Burstein D."/>
            <person name="Amaro F."/>
            <person name="Zusman T."/>
            <person name="Lifshitz Z."/>
            <person name="Cohen O."/>
            <person name="Gilbert J.A."/>
            <person name="Pupko T."/>
            <person name="Shuman H.A."/>
            <person name="Segal G."/>
        </authorList>
    </citation>
    <scope>NUCLEOTIDE SEQUENCE [LARGE SCALE GENOMIC DNA]</scope>
    <source>
        <strain evidence="8 9">SC-63-C7</strain>
    </source>
</reference>
<proteinExistence type="inferred from homology"/>
<comment type="similarity">
    <text evidence="5">Belongs to the CopC family.</text>
</comment>
<evidence type="ECO:0000313" key="8">
    <source>
        <dbReference type="EMBL" id="KTD66624.1"/>
    </source>
</evidence>
<sequence length="120" mass="13232">MNSLKKLTTVILILGCVLSQALWAHAMPKNQSPGAGAELTQSPPVVSITFNAQIEPKFSKLIVTDRNKKQVSIGYGTVDPNHYILTTKLKSLNKGRYVVSWHVIAHDGHETRGSYSFTIQ</sequence>
<dbReference type="GO" id="GO:0030313">
    <property type="term" value="C:cell envelope"/>
    <property type="evidence" value="ECO:0007669"/>
    <property type="project" value="UniProtKB-SubCell"/>
</dbReference>
<dbReference type="InterPro" id="IPR014755">
    <property type="entry name" value="Cu-Rt/internalin_Ig-like"/>
</dbReference>
<accession>A0A0W0ZBU6</accession>
<dbReference type="GO" id="GO:0042597">
    <property type="term" value="C:periplasmic space"/>
    <property type="evidence" value="ECO:0007669"/>
    <property type="project" value="UniProtKB-SubCell"/>
</dbReference>
<dbReference type="SUPFAM" id="SSF81296">
    <property type="entry name" value="E set domains"/>
    <property type="match status" value="1"/>
</dbReference>
<dbReference type="STRING" id="45074.Lsan_0569"/>
<dbReference type="GO" id="GO:0005886">
    <property type="term" value="C:plasma membrane"/>
    <property type="evidence" value="ECO:0007669"/>
    <property type="project" value="TreeGrafter"/>
</dbReference>
<evidence type="ECO:0000256" key="2">
    <source>
        <dbReference type="ARBA" id="ARBA00022723"/>
    </source>
</evidence>
<organism evidence="8 9">
    <name type="scientific">Legionella santicrucis</name>
    <dbReference type="NCBI Taxonomy" id="45074"/>
    <lineage>
        <taxon>Bacteria</taxon>
        <taxon>Pseudomonadati</taxon>
        <taxon>Pseudomonadota</taxon>
        <taxon>Gammaproteobacteria</taxon>
        <taxon>Legionellales</taxon>
        <taxon>Legionellaceae</taxon>
        <taxon>Legionella</taxon>
    </lineage>
</organism>
<dbReference type="OrthoDB" id="5568545at2"/>
<dbReference type="Proteomes" id="UP000054703">
    <property type="component" value="Unassembled WGS sequence"/>
</dbReference>
<dbReference type="AlphaFoldDB" id="A0A0W0ZBU6"/>
<feature type="signal peptide" evidence="6">
    <location>
        <begin position="1"/>
        <end position="26"/>
    </location>
</feature>
<dbReference type="EMBL" id="LNYU01000009">
    <property type="protein sequence ID" value="KTD66624.1"/>
    <property type="molecule type" value="Genomic_DNA"/>
</dbReference>
<comment type="function">
    <text evidence="5">Involved in copper resistance.</text>
</comment>
<dbReference type="Gene3D" id="2.60.40.1220">
    <property type="match status" value="1"/>
</dbReference>
<dbReference type="PATRIC" id="fig|45074.5.peg.599"/>
<feature type="chain" id="PRO_5006918504" description="Copper resistance protein C" evidence="6">
    <location>
        <begin position="27"/>
        <end position="120"/>
    </location>
</feature>
<keyword evidence="4 5" id="KW-0186">Copper</keyword>
<protein>
    <recommendedName>
        <fullName evidence="5">Copper resistance protein C</fullName>
    </recommendedName>
</protein>
<dbReference type="GO" id="GO:0046688">
    <property type="term" value="P:response to copper ion"/>
    <property type="evidence" value="ECO:0007669"/>
    <property type="project" value="UniProtKB-UniRule"/>
</dbReference>
<dbReference type="RefSeq" id="WP_058513028.1">
    <property type="nucleotide sequence ID" value="NZ_CAAAIH010000004.1"/>
</dbReference>
<evidence type="ECO:0000259" key="7">
    <source>
        <dbReference type="Pfam" id="PF04234"/>
    </source>
</evidence>
<evidence type="ECO:0000256" key="6">
    <source>
        <dbReference type="SAM" id="SignalP"/>
    </source>
</evidence>
<dbReference type="InterPro" id="IPR007348">
    <property type="entry name" value="CopC_dom"/>
</dbReference>
<evidence type="ECO:0000256" key="5">
    <source>
        <dbReference type="RuleBase" id="RU369037"/>
    </source>
</evidence>
<evidence type="ECO:0000256" key="3">
    <source>
        <dbReference type="ARBA" id="ARBA00022729"/>
    </source>
</evidence>
<keyword evidence="5" id="KW-0574">Periplasm</keyword>
<comment type="subcellular location">
    <subcellularLocation>
        <location evidence="1">Cell envelope</location>
    </subcellularLocation>
    <subcellularLocation>
        <location evidence="5">Periplasm</location>
    </subcellularLocation>
</comment>
<keyword evidence="2 5" id="KW-0479">Metal-binding</keyword>
<dbReference type="InterPro" id="IPR032694">
    <property type="entry name" value="CopC/D"/>
</dbReference>
<dbReference type="GO" id="GO:0005507">
    <property type="term" value="F:copper ion binding"/>
    <property type="evidence" value="ECO:0007669"/>
    <property type="project" value="UniProtKB-UniRule"/>
</dbReference>
<dbReference type="PANTHER" id="PTHR34820:SF4">
    <property type="entry name" value="INNER MEMBRANE PROTEIN YEBZ"/>
    <property type="match status" value="1"/>
</dbReference>
<dbReference type="InterPro" id="IPR014756">
    <property type="entry name" value="Ig_E-set"/>
</dbReference>
<dbReference type="PANTHER" id="PTHR34820">
    <property type="entry name" value="INNER MEMBRANE PROTEIN YEBZ"/>
    <property type="match status" value="1"/>
</dbReference>
<keyword evidence="9" id="KW-1185">Reference proteome</keyword>
<feature type="domain" description="CopC" evidence="7">
    <location>
        <begin position="25"/>
        <end position="119"/>
    </location>
</feature>
<comment type="caution">
    <text evidence="8">The sequence shown here is derived from an EMBL/GenBank/DDBJ whole genome shotgun (WGS) entry which is preliminary data.</text>
</comment>